<protein>
    <submittedName>
        <fullName evidence="3">Zinc finger BED domain-containing protein RICESLEEPER 2-like</fullName>
    </submittedName>
</protein>
<name>A0A6P9F1D4_JUGRE</name>
<dbReference type="PANTHER" id="PTHR46481">
    <property type="entry name" value="ZINC FINGER BED DOMAIN-CONTAINING PROTEIN 4"/>
    <property type="match status" value="1"/>
</dbReference>
<sequence length="400" mass="44810">MCVTAHFIDGDWKLQKRIISFVRISDHKGATIGRELEECMLDWGIDKILTITVDNATSNDSAIDWLRTREIGSEDCVAAHEFIHMRCTAHILNLVVSEGLKDVDDSIIRVRNLIKYVKSSPQRLATFKSCVDRSKVPCSSFLCLDVPTRWNSTFLMLDVAEKYQKAFQLLLDEDPYSRVYLSEDGHGKKGLGAPEADDWETIRNFSKMIGMTIMSLFEVSSWFCGGSVTGSKSNWSRSGEASASMGSNSGTGNDDDPMDFLFEFHKDKKSASLMDCKSELERYLLEDVEIPTGNFEILVWWKVNSSKYLVLALMARDILAIPITTVASESAFSTGSRVLDPFKSSLAPRTVEALVCTQNWLKSTPICLSQNYTDAIDDAESYKLDSELITGMANLLREDD</sequence>
<dbReference type="AlphaFoldDB" id="A0A6P9F1D4"/>
<dbReference type="InterPro" id="IPR008906">
    <property type="entry name" value="HATC_C_dom"/>
</dbReference>
<reference evidence="3" key="1">
    <citation type="submission" date="2025-08" db="UniProtKB">
        <authorList>
            <consortium name="RefSeq"/>
        </authorList>
    </citation>
    <scope>IDENTIFICATION</scope>
    <source>
        <tissue evidence="3">Leaves</tissue>
    </source>
</reference>
<dbReference type="GO" id="GO:0046983">
    <property type="term" value="F:protein dimerization activity"/>
    <property type="evidence" value="ECO:0007669"/>
    <property type="project" value="InterPro"/>
</dbReference>
<dbReference type="OrthoDB" id="1745426at2759"/>
<organism evidence="2 3">
    <name type="scientific">Juglans regia</name>
    <name type="common">English walnut</name>
    <dbReference type="NCBI Taxonomy" id="51240"/>
    <lineage>
        <taxon>Eukaryota</taxon>
        <taxon>Viridiplantae</taxon>
        <taxon>Streptophyta</taxon>
        <taxon>Embryophyta</taxon>
        <taxon>Tracheophyta</taxon>
        <taxon>Spermatophyta</taxon>
        <taxon>Magnoliopsida</taxon>
        <taxon>eudicotyledons</taxon>
        <taxon>Gunneridae</taxon>
        <taxon>Pentapetalae</taxon>
        <taxon>rosids</taxon>
        <taxon>fabids</taxon>
        <taxon>Fagales</taxon>
        <taxon>Juglandaceae</taxon>
        <taxon>Juglans</taxon>
    </lineage>
</organism>
<keyword evidence="2" id="KW-1185">Reference proteome</keyword>
<dbReference type="InParanoid" id="A0A6P9F1D4"/>
<gene>
    <name evidence="3" type="primary">LOC118349440</name>
</gene>
<feature type="domain" description="HAT C-terminal dimerisation" evidence="1">
    <location>
        <begin position="279"/>
        <end position="361"/>
    </location>
</feature>
<accession>A0A6P9F1D4</accession>
<dbReference type="PANTHER" id="PTHR46481:SF7">
    <property type="entry name" value="ZINC FINGER BED DOMAIN-CONTAINING PROTEIN RICESLEEPER 2-LIKE"/>
    <property type="match status" value="1"/>
</dbReference>
<dbReference type="RefSeq" id="XP_035549768.1">
    <property type="nucleotide sequence ID" value="XM_035693875.1"/>
</dbReference>
<dbReference type="Pfam" id="PF05699">
    <property type="entry name" value="Dimer_Tnp_hAT"/>
    <property type="match status" value="1"/>
</dbReference>
<dbReference type="GeneID" id="118349440"/>
<dbReference type="SUPFAM" id="SSF53098">
    <property type="entry name" value="Ribonuclease H-like"/>
    <property type="match status" value="1"/>
</dbReference>
<evidence type="ECO:0000313" key="3">
    <source>
        <dbReference type="RefSeq" id="XP_035549768.1"/>
    </source>
</evidence>
<evidence type="ECO:0000313" key="2">
    <source>
        <dbReference type="Proteomes" id="UP000235220"/>
    </source>
</evidence>
<dbReference type="InterPro" id="IPR012337">
    <property type="entry name" value="RNaseH-like_sf"/>
</dbReference>
<proteinExistence type="predicted"/>
<evidence type="ECO:0000259" key="1">
    <source>
        <dbReference type="Pfam" id="PF05699"/>
    </source>
</evidence>
<dbReference type="InterPro" id="IPR052035">
    <property type="entry name" value="ZnF_BED_domain_contain"/>
</dbReference>
<dbReference type="Proteomes" id="UP000235220">
    <property type="component" value="Chromosome 9"/>
</dbReference>
<dbReference type="KEGG" id="jre:118349440"/>